<keyword evidence="4" id="KW-0813">Transport</keyword>
<feature type="transmembrane region" description="Helical" evidence="10">
    <location>
        <begin position="391"/>
        <end position="414"/>
    </location>
</feature>
<dbReference type="Pfam" id="PF01554">
    <property type="entry name" value="MatE"/>
    <property type="match status" value="2"/>
</dbReference>
<dbReference type="CDD" id="cd13143">
    <property type="entry name" value="MATE_MepA_like"/>
    <property type="match status" value="1"/>
</dbReference>
<evidence type="ECO:0000256" key="8">
    <source>
        <dbReference type="ARBA" id="ARBA00023136"/>
    </source>
</evidence>
<evidence type="ECO:0000256" key="7">
    <source>
        <dbReference type="ARBA" id="ARBA00022989"/>
    </source>
</evidence>
<dbReference type="EMBL" id="JAAITS010000017">
    <property type="protein sequence ID" value="NSG85304.1"/>
    <property type="molecule type" value="Genomic_DNA"/>
</dbReference>
<accession>A0ABX2H563</accession>
<feature type="transmembrane region" description="Helical" evidence="10">
    <location>
        <begin position="360"/>
        <end position="379"/>
    </location>
</feature>
<keyword evidence="8 10" id="KW-0472">Membrane</keyword>
<dbReference type="PANTHER" id="PTHR43823:SF3">
    <property type="entry name" value="MULTIDRUG EXPORT PROTEIN MEPA"/>
    <property type="match status" value="1"/>
</dbReference>
<feature type="transmembrane region" description="Helical" evidence="10">
    <location>
        <begin position="426"/>
        <end position="445"/>
    </location>
</feature>
<feature type="transmembrane region" description="Helical" evidence="10">
    <location>
        <begin position="94"/>
        <end position="117"/>
    </location>
</feature>
<evidence type="ECO:0000256" key="9">
    <source>
        <dbReference type="ARBA" id="ARBA00023251"/>
    </source>
</evidence>
<name>A0ABX2H563_9FIRM</name>
<organism evidence="11 12">
    <name type="scientific">Blautia faecis</name>
    <dbReference type="NCBI Taxonomy" id="871665"/>
    <lineage>
        <taxon>Bacteria</taxon>
        <taxon>Bacillati</taxon>
        <taxon>Bacillota</taxon>
        <taxon>Clostridia</taxon>
        <taxon>Lachnospirales</taxon>
        <taxon>Lachnospiraceae</taxon>
        <taxon>Blautia</taxon>
    </lineage>
</organism>
<dbReference type="Proteomes" id="UP001644719">
    <property type="component" value="Unassembled WGS sequence"/>
</dbReference>
<dbReference type="InterPro" id="IPR002528">
    <property type="entry name" value="MATE_fam"/>
</dbReference>
<evidence type="ECO:0000256" key="5">
    <source>
        <dbReference type="ARBA" id="ARBA00022475"/>
    </source>
</evidence>
<dbReference type="NCBIfam" id="TIGR00797">
    <property type="entry name" value="matE"/>
    <property type="match status" value="1"/>
</dbReference>
<evidence type="ECO:0000256" key="6">
    <source>
        <dbReference type="ARBA" id="ARBA00022692"/>
    </source>
</evidence>
<evidence type="ECO:0000313" key="11">
    <source>
        <dbReference type="EMBL" id="NSG85304.1"/>
    </source>
</evidence>
<keyword evidence="6 10" id="KW-0812">Transmembrane</keyword>
<reference evidence="11 12" key="1">
    <citation type="journal article" date="2020" name="Cell Host Microbe">
        <title>Functional and Genomic Variation between Human-Derived Isolates of Lachnospiraceae Reveals Inter- and Intra-Species Diversity.</title>
        <authorList>
            <person name="Sorbara M.T."/>
            <person name="Littmann E.R."/>
            <person name="Fontana E."/>
            <person name="Moody T.U."/>
            <person name="Kohout C.E."/>
            <person name="Gjonbalaj M."/>
            <person name="Eaton V."/>
            <person name="Seok R."/>
            <person name="Leiner I.M."/>
            <person name="Pamer E.G."/>
        </authorList>
    </citation>
    <scope>NUCLEOTIDE SEQUENCE [LARGE SCALE GENOMIC DNA]</scope>
    <source>
        <strain evidence="11 12">MSK.17.74</strain>
    </source>
</reference>
<evidence type="ECO:0000256" key="4">
    <source>
        <dbReference type="ARBA" id="ARBA00022448"/>
    </source>
</evidence>
<dbReference type="InterPro" id="IPR051327">
    <property type="entry name" value="MATE_MepA_subfamily"/>
</dbReference>
<evidence type="ECO:0000256" key="10">
    <source>
        <dbReference type="SAM" id="Phobius"/>
    </source>
</evidence>
<dbReference type="PIRSF" id="PIRSF006603">
    <property type="entry name" value="DinF"/>
    <property type="match status" value="1"/>
</dbReference>
<comment type="caution">
    <text evidence="11">The sequence shown here is derived from an EMBL/GenBank/DDBJ whole genome shotgun (WGS) entry which is preliminary data.</text>
</comment>
<sequence length="468" mass="51300">MKRIDFENGTVTRNIFSAAIPMLVAQILSLLYNIVDRIYIARIPEVGTTALGAVGLCFPLIVIITAFANLFGSGGAPVFSINRGMKDNQKAQEVMNTSFTMVCGSGIILMIAGMLFARPLLVLFGASEDALVYAYPYMMIYLIGTIPSMIATGMNPFINAQGYATTGMFSVAIGAVANLILDPLFIFVLGFGIKGAAIATVLSQFLSAAYVLLFLEKRAEMKARLLKKTELKSCKENAKNIVSLGTAGFIMQLTNSLVTICCNNVLGVTGGDVYISVMTIVSSVRQMVETPIYAINEGTSPILSYNYGAKRPKLVRKAMVTLAVMVLVYTAVMWSVIIFVPDYLIAIFSSDKLLIKDAVPALKTYFAAFIFMDLQYIGQTVFKSLNKKKQAIFFSLLRKVFIVVPLTYLLPYVFKMGTHGVFLAEPVSNVIGGSLCFVTMLLTILPELKRMEKKNGEADRPMEYFKTR</sequence>
<feature type="transmembrane region" description="Helical" evidence="10">
    <location>
        <begin position="137"/>
        <end position="157"/>
    </location>
</feature>
<dbReference type="RefSeq" id="WP_173719196.1">
    <property type="nucleotide sequence ID" value="NZ_JAAITS010000017.1"/>
</dbReference>
<dbReference type="PANTHER" id="PTHR43823">
    <property type="entry name" value="SPORULATION PROTEIN YKVU"/>
    <property type="match status" value="1"/>
</dbReference>
<evidence type="ECO:0000256" key="2">
    <source>
        <dbReference type="ARBA" id="ARBA00008417"/>
    </source>
</evidence>
<evidence type="ECO:0000313" key="12">
    <source>
        <dbReference type="Proteomes" id="UP001644719"/>
    </source>
</evidence>
<feature type="transmembrane region" description="Helical" evidence="10">
    <location>
        <begin position="196"/>
        <end position="215"/>
    </location>
</feature>
<keyword evidence="12" id="KW-1185">Reference proteome</keyword>
<feature type="transmembrane region" description="Helical" evidence="10">
    <location>
        <begin position="50"/>
        <end position="73"/>
    </location>
</feature>
<keyword evidence="5" id="KW-1003">Cell membrane</keyword>
<dbReference type="InterPro" id="IPR045070">
    <property type="entry name" value="MATE_MepA-like"/>
</dbReference>
<feature type="transmembrane region" description="Helical" evidence="10">
    <location>
        <begin position="169"/>
        <end position="190"/>
    </location>
</feature>
<keyword evidence="9" id="KW-0046">Antibiotic resistance</keyword>
<comment type="similarity">
    <text evidence="2">Belongs to the multi antimicrobial extrusion (MATE) (TC 2.A.66.1) family. MepA subfamily.</text>
</comment>
<proteinExistence type="inferred from homology"/>
<keyword evidence="7 10" id="KW-1133">Transmembrane helix</keyword>
<comment type="subcellular location">
    <subcellularLocation>
        <location evidence="1">Cell membrane</location>
        <topology evidence="1">Multi-pass membrane protein</topology>
    </subcellularLocation>
</comment>
<protein>
    <recommendedName>
        <fullName evidence="3">Multidrug export protein MepA</fullName>
    </recommendedName>
</protein>
<feature type="transmembrane region" description="Helical" evidence="10">
    <location>
        <begin position="12"/>
        <end position="35"/>
    </location>
</feature>
<evidence type="ECO:0000256" key="3">
    <source>
        <dbReference type="ARBA" id="ARBA00022106"/>
    </source>
</evidence>
<feature type="transmembrane region" description="Helical" evidence="10">
    <location>
        <begin position="320"/>
        <end position="340"/>
    </location>
</feature>
<gene>
    <name evidence="11" type="ORF">G5B17_07630</name>
</gene>
<dbReference type="InterPro" id="IPR048279">
    <property type="entry name" value="MdtK-like"/>
</dbReference>
<evidence type="ECO:0000256" key="1">
    <source>
        <dbReference type="ARBA" id="ARBA00004651"/>
    </source>
</evidence>